<dbReference type="Pfam" id="PF03480">
    <property type="entry name" value="DctP"/>
    <property type="match status" value="1"/>
</dbReference>
<feature type="chain" id="PRO_5025480952" evidence="2">
    <location>
        <begin position="22"/>
        <end position="348"/>
    </location>
</feature>
<comment type="caution">
    <text evidence="3">The sequence shown here is derived from an EMBL/GenBank/DDBJ whole genome shotgun (WGS) entry which is preliminary data.</text>
</comment>
<gene>
    <name evidence="3" type="ORF">G3I67_01905</name>
</gene>
<sequence>MKWIGQIAFLFSLIMSIQATAQELPAAELKVLGGLSSRPTYKEIELPFWTKTIPTDSKGQITAEVKAYDDMGLKGPELFKLMKQGVIEFGVVPFSYYANEFPVSEAIDIAGLATDPKTARTAVSAYTSVLSKAISGSYQSKLLGVSPYAPQVLFCNFPIQNLQGLRGKKVRTVTRSQSELIEALGAKSTTVAFNDVPSAFKNKSIACAVAGAMSAYQAKWYTVTTHIYALPLGWNMEAHAVNQKAWDQLDPAVQGFLTAKISTLIDSLWNFSSQQTQLGYDCNTGQKACPFGLKGKMKLVRPSPDDIALAKRLSMQKVAPKWAARCSSQCVSDFNQTIGKTFKFTLKK</sequence>
<feature type="signal peptide" evidence="2">
    <location>
        <begin position="1"/>
        <end position="21"/>
    </location>
</feature>
<dbReference type="AlphaFoldDB" id="A0A6B2R3G5"/>
<dbReference type="InterPro" id="IPR018389">
    <property type="entry name" value="DctP_fam"/>
</dbReference>
<evidence type="ECO:0000256" key="1">
    <source>
        <dbReference type="ARBA" id="ARBA00022729"/>
    </source>
</evidence>
<evidence type="ECO:0000256" key="2">
    <source>
        <dbReference type="SAM" id="SignalP"/>
    </source>
</evidence>
<dbReference type="EMBL" id="JAAGRN010000001">
    <property type="protein sequence ID" value="NDY81975.1"/>
    <property type="molecule type" value="Genomic_DNA"/>
</dbReference>
<evidence type="ECO:0000313" key="3">
    <source>
        <dbReference type="EMBL" id="NDY81975.1"/>
    </source>
</evidence>
<dbReference type="RefSeq" id="WP_163651261.1">
    <property type="nucleotide sequence ID" value="NZ_JAAGRN010000001.1"/>
</dbReference>
<reference evidence="3" key="1">
    <citation type="submission" date="2020-02" db="EMBL/GenBank/DDBJ databases">
        <authorList>
            <person name="Chen W.-M."/>
        </authorList>
    </citation>
    <scope>NUCLEOTIDE SEQUENCE</scope>
    <source>
        <strain evidence="3">NBD-18</strain>
    </source>
</reference>
<name>A0A6B2R3G5_9BURK</name>
<dbReference type="NCBIfam" id="NF037995">
    <property type="entry name" value="TRAP_S1"/>
    <property type="match status" value="1"/>
</dbReference>
<dbReference type="PANTHER" id="PTHR33376:SF15">
    <property type="entry name" value="BLL6794 PROTEIN"/>
    <property type="match status" value="1"/>
</dbReference>
<dbReference type="GO" id="GO:0055085">
    <property type="term" value="P:transmembrane transport"/>
    <property type="evidence" value="ECO:0007669"/>
    <property type="project" value="InterPro"/>
</dbReference>
<accession>A0A6B2R3G5</accession>
<dbReference type="CDD" id="cd13602">
    <property type="entry name" value="PBP2_TRAP_BpDctp6_7"/>
    <property type="match status" value="1"/>
</dbReference>
<dbReference type="Gene3D" id="3.40.190.170">
    <property type="entry name" value="Bacterial extracellular solute-binding protein, family 7"/>
    <property type="match status" value="1"/>
</dbReference>
<proteinExistence type="predicted"/>
<dbReference type="InterPro" id="IPR038404">
    <property type="entry name" value="TRAP_DctP_sf"/>
</dbReference>
<protein>
    <submittedName>
        <fullName evidence="3">TRAP transporter substrate-binding protein</fullName>
    </submittedName>
</protein>
<organism evidence="3">
    <name type="scientific">Sheuella amnicola</name>
    <dbReference type="NCBI Taxonomy" id="2707330"/>
    <lineage>
        <taxon>Bacteria</taxon>
        <taxon>Pseudomonadati</taxon>
        <taxon>Pseudomonadota</taxon>
        <taxon>Betaproteobacteria</taxon>
        <taxon>Burkholderiales</taxon>
        <taxon>Alcaligenaceae</taxon>
        <taxon>Sheuella</taxon>
    </lineage>
</organism>
<dbReference type="PANTHER" id="PTHR33376">
    <property type="match status" value="1"/>
</dbReference>
<keyword evidence="1 2" id="KW-0732">Signal</keyword>